<accession>A0A238Z3N1</accession>
<feature type="domain" description="Glycosyl transferase family 1" evidence="3">
    <location>
        <begin position="187"/>
        <end position="335"/>
    </location>
</feature>
<keyword evidence="1" id="KW-0328">Glycosyltransferase</keyword>
<dbReference type="GO" id="GO:0016757">
    <property type="term" value="F:glycosyltransferase activity"/>
    <property type="evidence" value="ECO:0007669"/>
    <property type="project" value="UniProtKB-KW"/>
</dbReference>
<protein>
    <submittedName>
        <fullName evidence="4">Glycosyltransferase involved in cell wall bisynthesis</fullName>
    </submittedName>
</protein>
<dbReference type="EMBL" id="FZNX01000005">
    <property type="protein sequence ID" value="SNR77598.1"/>
    <property type="molecule type" value="Genomic_DNA"/>
</dbReference>
<keyword evidence="2 4" id="KW-0808">Transferase</keyword>
<proteinExistence type="predicted"/>
<organism evidence="4 5">
    <name type="scientific">Lutibacter flavus</name>
    <dbReference type="NCBI Taxonomy" id="691689"/>
    <lineage>
        <taxon>Bacteria</taxon>
        <taxon>Pseudomonadati</taxon>
        <taxon>Bacteroidota</taxon>
        <taxon>Flavobacteriia</taxon>
        <taxon>Flavobacteriales</taxon>
        <taxon>Flavobacteriaceae</taxon>
        <taxon>Lutibacter</taxon>
    </lineage>
</organism>
<dbReference type="InterPro" id="IPR001296">
    <property type="entry name" value="Glyco_trans_1"/>
</dbReference>
<name>A0A238Z3N1_9FLAO</name>
<gene>
    <name evidence="4" type="ORF">SAMN04488111_3035</name>
</gene>
<evidence type="ECO:0000313" key="4">
    <source>
        <dbReference type="EMBL" id="SNR77598.1"/>
    </source>
</evidence>
<dbReference type="PANTHER" id="PTHR12526">
    <property type="entry name" value="GLYCOSYLTRANSFERASE"/>
    <property type="match status" value="1"/>
</dbReference>
<dbReference type="SUPFAM" id="SSF53756">
    <property type="entry name" value="UDP-Glycosyltransferase/glycogen phosphorylase"/>
    <property type="match status" value="1"/>
</dbReference>
<keyword evidence="5" id="KW-1185">Reference proteome</keyword>
<sequence length="365" mass="42164">MKRILVSVTNDLVTDQRVHKVCTTLASMGFDLLLIGRKFSDSIEIDRPYKTIRFKLIFNKGFLFYAEYNLRLFIKLLFTKKDILLSNDLDTLLPNYLVSKVFRKKLVYDSHELFTEVPELINRPFVQKIWLKIEGNILPKLNNCITVSDSIAKYYNKKYNTNFSLIRNFPIKLSNNQKGNFPFEIYNSNIILYQGALNKGRGLELIIETMQFIDNSILVLIGNGDIVDELLEKVKILGLEKKVRFISKIAPNELSSLTKLADLGLSIEEDLGLNYRFALPNKLFDYIQANIPVLVSNLPEMKNIISKHTVGEVIKSRTPKKLANQIDQLLSKGKSHFENNLEKASSELIWEHEEKKLIEIFENLE</sequence>
<dbReference type="Gene3D" id="3.40.50.2000">
    <property type="entry name" value="Glycogen Phosphorylase B"/>
    <property type="match status" value="2"/>
</dbReference>
<dbReference type="AlphaFoldDB" id="A0A238Z3N1"/>
<evidence type="ECO:0000259" key="3">
    <source>
        <dbReference type="Pfam" id="PF00534"/>
    </source>
</evidence>
<dbReference type="RefSeq" id="WP_141107320.1">
    <property type="nucleotide sequence ID" value="NZ_FZNX01000005.1"/>
</dbReference>
<evidence type="ECO:0000256" key="1">
    <source>
        <dbReference type="ARBA" id="ARBA00022676"/>
    </source>
</evidence>
<dbReference type="OrthoDB" id="9813214at2"/>
<reference evidence="5" key="1">
    <citation type="submission" date="2017-06" db="EMBL/GenBank/DDBJ databases">
        <authorList>
            <person name="Varghese N."/>
            <person name="Submissions S."/>
        </authorList>
    </citation>
    <scope>NUCLEOTIDE SEQUENCE [LARGE SCALE GENOMIC DNA]</scope>
    <source>
        <strain evidence="5">DSM 27993</strain>
    </source>
</reference>
<dbReference type="Pfam" id="PF00534">
    <property type="entry name" value="Glycos_transf_1"/>
    <property type="match status" value="1"/>
</dbReference>
<dbReference type="PANTHER" id="PTHR12526:SF629">
    <property type="entry name" value="TEICHURONIC ACID BIOSYNTHESIS GLYCOSYLTRANSFERASE TUAH-RELATED"/>
    <property type="match status" value="1"/>
</dbReference>
<evidence type="ECO:0000256" key="2">
    <source>
        <dbReference type="ARBA" id="ARBA00022679"/>
    </source>
</evidence>
<dbReference type="Proteomes" id="UP000198412">
    <property type="component" value="Unassembled WGS sequence"/>
</dbReference>
<evidence type="ECO:0000313" key="5">
    <source>
        <dbReference type="Proteomes" id="UP000198412"/>
    </source>
</evidence>